<dbReference type="EMBL" id="KN831960">
    <property type="protein sequence ID" value="KIO07426.1"/>
    <property type="molecule type" value="Genomic_DNA"/>
</dbReference>
<protein>
    <submittedName>
        <fullName evidence="1">Uncharacterized protein</fullName>
    </submittedName>
</protein>
<keyword evidence="2" id="KW-1185">Reference proteome</keyword>
<proteinExistence type="predicted"/>
<organism evidence="1 2">
    <name type="scientific">Pisolithus tinctorius Marx 270</name>
    <dbReference type="NCBI Taxonomy" id="870435"/>
    <lineage>
        <taxon>Eukaryota</taxon>
        <taxon>Fungi</taxon>
        <taxon>Dikarya</taxon>
        <taxon>Basidiomycota</taxon>
        <taxon>Agaricomycotina</taxon>
        <taxon>Agaricomycetes</taxon>
        <taxon>Agaricomycetidae</taxon>
        <taxon>Boletales</taxon>
        <taxon>Sclerodermatineae</taxon>
        <taxon>Pisolithaceae</taxon>
        <taxon>Pisolithus</taxon>
    </lineage>
</organism>
<dbReference type="Proteomes" id="UP000054217">
    <property type="component" value="Unassembled WGS sequence"/>
</dbReference>
<gene>
    <name evidence="1" type="ORF">M404DRAFT_409662</name>
</gene>
<accession>A0A0C3PGD4</accession>
<evidence type="ECO:0000313" key="1">
    <source>
        <dbReference type="EMBL" id="KIO07426.1"/>
    </source>
</evidence>
<name>A0A0C3PGD4_PISTI</name>
<dbReference type="InParanoid" id="A0A0C3PGD4"/>
<dbReference type="HOGENOM" id="CLU_2813420_0_0_1"/>
<sequence length="67" mass="7567">MVSMCKGNRSQASSGGHDTDAVYISDWSSFWLLPLLQDPNFNTSKTLILVTFDEPVGHRRCVNRQTH</sequence>
<dbReference type="OrthoDB" id="2971281at2759"/>
<dbReference type="AlphaFoldDB" id="A0A0C3PGD4"/>
<reference evidence="2" key="2">
    <citation type="submission" date="2015-01" db="EMBL/GenBank/DDBJ databases">
        <title>Evolutionary Origins and Diversification of the Mycorrhizal Mutualists.</title>
        <authorList>
            <consortium name="DOE Joint Genome Institute"/>
            <consortium name="Mycorrhizal Genomics Consortium"/>
            <person name="Kohler A."/>
            <person name="Kuo A."/>
            <person name="Nagy L.G."/>
            <person name="Floudas D."/>
            <person name="Copeland A."/>
            <person name="Barry K.W."/>
            <person name="Cichocki N."/>
            <person name="Veneault-Fourrey C."/>
            <person name="LaButti K."/>
            <person name="Lindquist E.A."/>
            <person name="Lipzen A."/>
            <person name="Lundell T."/>
            <person name="Morin E."/>
            <person name="Murat C."/>
            <person name="Riley R."/>
            <person name="Ohm R."/>
            <person name="Sun H."/>
            <person name="Tunlid A."/>
            <person name="Henrissat B."/>
            <person name="Grigoriev I.V."/>
            <person name="Hibbett D.S."/>
            <person name="Martin F."/>
        </authorList>
    </citation>
    <scope>NUCLEOTIDE SEQUENCE [LARGE SCALE GENOMIC DNA]</scope>
    <source>
        <strain evidence="2">Marx 270</strain>
    </source>
</reference>
<reference evidence="1 2" key="1">
    <citation type="submission" date="2014-04" db="EMBL/GenBank/DDBJ databases">
        <authorList>
            <consortium name="DOE Joint Genome Institute"/>
            <person name="Kuo A."/>
            <person name="Kohler A."/>
            <person name="Costa M.D."/>
            <person name="Nagy L.G."/>
            <person name="Floudas D."/>
            <person name="Copeland A."/>
            <person name="Barry K.W."/>
            <person name="Cichocki N."/>
            <person name="Veneault-Fourrey C."/>
            <person name="LaButti K."/>
            <person name="Lindquist E.A."/>
            <person name="Lipzen A."/>
            <person name="Lundell T."/>
            <person name="Morin E."/>
            <person name="Murat C."/>
            <person name="Sun H."/>
            <person name="Tunlid A."/>
            <person name="Henrissat B."/>
            <person name="Grigoriev I.V."/>
            <person name="Hibbett D.S."/>
            <person name="Martin F."/>
            <person name="Nordberg H.P."/>
            <person name="Cantor M.N."/>
            <person name="Hua S.X."/>
        </authorList>
    </citation>
    <scope>NUCLEOTIDE SEQUENCE [LARGE SCALE GENOMIC DNA]</scope>
    <source>
        <strain evidence="1 2">Marx 270</strain>
    </source>
</reference>
<evidence type="ECO:0000313" key="2">
    <source>
        <dbReference type="Proteomes" id="UP000054217"/>
    </source>
</evidence>